<dbReference type="PRINTS" id="PR00080">
    <property type="entry name" value="SDRFAMILY"/>
</dbReference>
<dbReference type="InterPro" id="IPR020904">
    <property type="entry name" value="Sc_DH/Rdtase_CS"/>
</dbReference>
<dbReference type="FunFam" id="3.40.50.720:FF:000047">
    <property type="entry name" value="NADP-dependent L-serine/L-allo-threonine dehydrogenase"/>
    <property type="match status" value="1"/>
</dbReference>
<evidence type="ECO:0000313" key="6">
    <source>
        <dbReference type="Proteomes" id="UP001142610"/>
    </source>
</evidence>
<dbReference type="PRINTS" id="PR00081">
    <property type="entry name" value="GDHRDH"/>
</dbReference>
<sequence length="252" mass="26902">MRTSLEGKTALVTGATSGIGAATAERLVGLGARVIGTGRRGERLEAMRALLGEDFRHARLDMTDAKAIRNFAGDLPHAPDILINNAGLALGLSGADEASLEDWDRMIDTNIRGLVHLTRALLPGMKALERADIVNISSVAGSYPYPGANVYGASKAFVTQFSLNLRSDLAGSKVRVSSVEPGLTETEFSEVRFAGDKEKAARVYEGTDNLTADDISLVIADLLTLPPHINLNRVEIMPVSQSFGPFRIAREG</sequence>
<gene>
    <name evidence="5" type="ORF">NOG11_01330</name>
</gene>
<dbReference type="InterPro" id="IPR036291">
    <property type="entry name" value="NAD(P)-bd_dom_sf"/>
</dbReference>
<protein>
    <submittedName>
        <fullName evidence="5">SDR family NAD(P)-dependent oxidoreductase</fullName>
    </submittedName>
</protein>
<dbReference type="GO" id="GO:0016616">
    <property type="term" value="F:oxidoreductase activity, acting on the CH-OH group of donors, NAD or NADP as acceptor"/>
    <property type="evidence" value="ECO:0007669"/>
    <property type="project" value="UniProtKB-ARBA"/>
</dbReference>
<accession>A0A9X2L6R4</accession>
<proteinExistence type="inferred from homology"/>
<evidence type="ECO:0000256" key="3">
    <source>
        <dbReference type="RuleBase" id="RU000363"/>
    </source>
</evidence>
<dbReference type="AlphaFoldDB" id="A0A9X2L6R4"/>
<comment type="similarity">
    <text evidence="1 3">Belongs to the short-chain dehydrogenases/reductases (SDR) family.</text>
</comment>
<keyword evidence="2" id="KW-0560">Oxidoreductase</keyword>
<dbReference type="PANTHER" id="PTHR42901:SF1">
    <property type="entry name" value="ALCOHOL DEHYDROGENASE"/>
    <property type="match status" value="1"/>
</dbReference>
<dbReference type="InterPro" id="IPR002347">
    <property type="entry name" value="SDR_fam"/>
</dbReference>
<keyword evidence="6" id="KW-1185">Reference proteome</keyword>
<evidence type="ECO:0000259" key="4">
    <source>
        <dbReference type="SMART" id="SM00822"/>
    </source>
</evidence>
<dbReference type="RefSeq" id="WP_256617823.1">
    <property type="nucleotide sequence ID" value="NZ_JANIBC010000001.1"/>
</dbReference>
<dbReference type="SUPFAM" id="SSF51735">
    <property type="entry name" value="NAD(P)-binding Rossmann-fold domains"/>
    <property type="match status" value="1"/>
</dbReference>
<comment type="caution">
    <text evidence="5">The sequence shown here is derived from an EMBL/GenBank/DDBJ whole genome shotgun (WGS) entry which is preliminary data.</text>
</comment>
<evidence type="ECO:0000313" key="5">
    <source>
        <dbReference type="EMBL" id="MCQ8184018.1"/>
    </source>
</evidence>
<name>A0A9X2L6R4_9PROT</name>
<organism evidence="5 6">
    <name type="scientific">Parvularcula maris</name>
    <dbReference type="NCBI Taxonomy" id="2965077"/>
    <lineage>
        <taxon>Bacteria</taxon>
        <taxon>Pseudomonadati</taxon>
        <taxon>Pseudomonadota</taxon>
        <taxon>Alphaproteobacteria</taxon>
        <taxon>Parvularculales</taxon>
        <taxon>Parvularculaceae</taxon>
        <taxon>Parvularcula</taxon>
    </lineage>
</organism>
<evidence type="ECO:0000256" key="2">
    <source>
        <dbReference type="ARBA" id="ARBA00023002"/>
    </source>
</evidence>
<dbReference type="Gene3D" id="3.40.50.720">
    <property type="entry name" value="NAD(P)-binding Rossmann-like Domain"/>
    <property type="match status" value="1"/>
</dbReference>
<dbReference type="Pfam" id="PF00106">
    <property type="entry name" value="adh_short"/>
    <property type="match status" value="1"/>
</dbReference>
<dbReference type="SMART" id="SM00822">
    <property type="entry name" value="PKS_KR"/>
    <property type="match status" value="1"/>
</dbReference>
<dbReference type="InterPro" id="IPR057326">
    <property type="entry name" value="KR_dom"/>
</dbReference>
<feature type="domain" description="Ketoreductase" evidence="4">
    <location>
        <begin position="8"/>
        <end position="186"/>
    </location>
</feature>
<evidence type="ECO:0000256" key="1">
    <source>
        <dbReference type="ARBA" id="ARBA00006484"/>
    </source>
</evidence>
<dbReference type="PANTHER" id="PTHR42901">
    <property type="entry name" value="ALCOHOL DEHYDROGENASE"/>
    <property type="match status" value="1"/>
</dbReference>
<dbReference type="PROSITE" id="PS00061">
    <property type="entry name" value="ADH_SHORT"/>
    <property type="match status" value="1"/>
</dbReference>
<dbReference type="Proteomes" id="UP001142610">
    <property type="component" value="Unassembled WGS sequence"/>
</dbReference>
<dbReference type="EMBL" id="JANIBC010000001">
    <property type="protein sequence ID" value="MCQ8184018.1"/>
    <property type="molecule type" value="Genomic_DNA"/>
</dbReference>
<reference evidence="5" key="1">
    <citation type="submission" date="2022-07" db="EMBL/GenBank/DDBJ databases">
        <title>Parvularcula maris sp. nov., an algicidal bacterium isolated from seawater.</title>
        <authorList>
            <person name="Li F."/>
        </authorList>
    </citation>
    <scope>NUCLEOTIDE SEQUENCE</scope>
    <source>
        <strain evidence="5">BGMRC 0090</strain>
    </source>
</reference>